<dbReference type="Proteomes" id="UP001595528">
    <property type="component" value="Unassembled WGS sequence"/>
</dbReference>
<dbReference type="InterPro" id="IPR042204">
    <property type="entry name" value="2Fe-2S-bd_N"/>
</dbReference>
<proteinExistence type="inferred from homology"/>
<dbReference type="InterPro" id="IPR013977">
    <property type="entry name" value="GcvT_C"/>
</dbReference>
<evidence type="ECO:0000313" key="7">
    <source>
        <dbReference type="EMBL" id="MFC3230211.1"/>
    </source>
</evidence>
<dbReference type="Pfam" id="PF08669">
    <property type="entry name" value="GCV_T_C"/>
    <property type="match status" value="1"/>
</dbReference>
<dbReference type="EMBL" id="JBHRTR010000037">
    <property type="protein sequence ID" value="MFC3230211.1"/>
    <property type="molecule type" value="Genomic_DNA"/>
</dbReference>
<dbReference type="SUPFAM" id="SSF103025">
    <property type="entry name" value="Folate-binding domain"/>
    <property type="match status" value="1"/>
</dbReference>
<dbReference type="InterPro" id="IPR029043">
    <property type="entry name" value="GcvT/YgfZ_C"/>
</dbReference>
<dbReference type="Pfam" id="PF01571">
    <property type="entry name" value="GCV_T"/>
    <property type="match status" value="1"/>
</dbReference>
<gene>
    <name evidence="7" type="ORF">ACFOGJ_23375</name>
</gene>
<dbReference type="PANTHER" id="PTHR43757">
    <property type="entry name" value="AMINOMETHYLTRANSFERASE"/>
    <property type="match status" value="1"/>
</dbReference>
<evidence type="ECO:0000259" key="4">
    <source>
        <dbReference type="Pfam" id="PF01571"/>
    </source>
</evidence>
<feature type="region of interest" description="Disordered" evidence="3">
    <location>
        <begin position="654"/>
        <end position="675"/>
    </location>
</feature>
<feature type="domain" description="Aminomethyltransferase C-terminal" evidence="5">
    <location>
        <begin position="932"/>
        <end position="1022"/>
    </location>
</feature>
<dbReference type="InterPro" id="IPR036188">
    <property type="entry name" value="FAD/NAD-bd_sf"/>
</dbReference>
<dbReference type="InterPro" id="IPR041117">
    <property type="entry name" value="SoxA_A3"/>
</dbReference>
<feature type="compositionally biased region" description="Basic and acidic residues" evidence="3">
    <location>
        <begin position="663"/>
        <end position="675"/>
    </location>
</feature>
<organism evidence="7 8">
    <name type="scientific">Marinibaculum pumilum</name>
    <dbReference type="NCBI Taxonomy" id="1766165"/>
    <lineage>
        <taxon>Bacteria</taxon>
        <taxon>Pseudomonadati</taxon>
        <taxon>Pseudomonadota</taxon>
        <taxon>Alphaproteobacteria</taxon>
        <taxon>Rhodospirillales</taxon>
        <taxon>Rhodospirillaceae</taxon>
        <taxon>Marinibaculum</taxon>
    </lineage>
</organism>
<dbReference type="Gene3D" id="3.30.1360.120">
    <property type="entry name" value="Probable tRNA modification gtpase trme, domain 1"/>
    <property type="match status" value="1"/>
</dbReference>
<dbReference type="Gene3D" id="3.50.50.60">
    <property type="entry name" value="FAD/NAD(P)-binding domain"/>
    <property type="match status" value="1"/>
</dbReference>
<dbReference type="Pfam" id="PF13510">
    <property type="entry name" value="Fer2_4"/>
    <property type="match status" value="1"/>
</dbReference>
<dbReference type="NCBIfam" id="TIGR01372">
    <property type="entry name" value="soxA"/>
    <property type="match status" value="1"/>
</dbReference>
<sequence length="1030" mass="109658">MSQTARLAQGGRIDRATPLGFTFDGEQMSGFAGDTLASALLANGRHLVGRSFKYHRPRGILALGEEEPNALVRLGSGAAAEPNTRATGVELFQGLTATSQNRWPSLTSDLGAAAGWFAPFLPSGFYYKTFMGPGNKAWSAYEWAIRRMAGLGRAPEGADPDRYEQRFAHCDLLVVGAGPAGLAAALAAARAGARVILADIDRQPGGHLLAESDGLKGDGPQIDGGPALAWVERITAELDDLPNLRRLSRTTVAGFYDGLYLTACEQVVGRAGPEGRAAGVPRQRFWRIRARQVVLATGALERPLVFGGNDLPGVMLAGAVRGYLNRYAVLAGKRVCLLTNNDSAYRTAVQMQRAGAHCLLADLRGEGTPLADAARAAGVEVLAGHALTAAQGGPRVQQVRLRRMSESGGAMIGGLRKEGADLVAMSGGWGPNLALFSQARGRLRYDPALTAFRPATGPDGLRVAGGADGSADLQAALDGGTAAGLAAAGECGFEPAALPPLRAAEPDLTGTEGGGRVRAVWIVPGEHPVGRGPKQFVDYQNDVTAADLQLAEREGYAAVEHMKRYTTTGMATDQGKVGGMNALGILAEMRGDSIDRVGHTTFRPPYVPVTFGAMAGRRSGTLFDPVRRTPMQDWHEANGAMFEDVGQWKRPLCFPQPLPPSPKEGDSGLEDRHQATKREALAVRQAAGLLDASTLGKIMVEGPDAATFLNRIYINRFDSLKPGRCRYGLMLTENGTVLDDGVVARLDERRFHVTTTTGNAAHVLDHMEEWLQTEWPELQVWCTSMTDHWAVATLSGPLARDILAPLTDIDLDSAAFPFMTVREGQVCGAPARLFRVSFTGELSYEINVPARYGRALWQALLDAGRDRGLVPFGTEAMHLLRAEKGFIIVGHESDGTTIPADLGLDAMIKADKGDFVGRRSLARPDMLRADRKQLVGLLTDTPATVMREGAQIVAPDAPEPKPGQQVPMLGHVTSSYFSPTLGRSIAMALVKGGRSRIGEAVKVPVMGGQPIAARICEPVFHDDKGAAARA</sequence>
<reference evidence="8" key="1">
    <citation type="journal article" date="2019" name="Int. J. Syst. Evol. Microbiol.">
        <title>The Global Catalogue of Microorganisms (GCM) 10K type strain sequencing project: providing services to taxonomists for standard genome sequencing and annotation.</title>
        <authorList>
            <consortium name="The Broad Institute Genomics Platform"/>
            <consortium name="The Broad Institute Genome Sequencing Center for Infectious Disease"/>
            <person name="Wu L."/>
            <person name="Ma J."/>
        </authorList>
    </citation>
    <scope>NUCLEOTIDE SEQUENCE [LARGE SCALE GENOMIC DNA]</scope>
    <source>
        <strain evidence="8">KCTC 42964</strain>
    </source>
</reference>
<evidence type="ECO:0000313" key="8">
    <source>
        <dbReference type="Proteomes" id="UP001595528"/>
    </source>
</evidence>
<dbReference type="Pfam" id="PF12831">
    <property type="entry name" value="FAD_oxidored"/>
    <property type="match status" value="1"/>
</dbReference>
<dbReference type="SUPFAM" id="SSF51905">
    <property type="entry name" value="FAD/NAD(P)-binding domain"/>
    <property type="match status" value="1"/>
</dbReference>
<dbReference type="RefSeq" id="WP_379905172.1">
    <property type="nucleotide sequence ID" value="NZ_JBHRTR010000037.1"/>
</dbReference>
<evidence type="ECO:0000256" key="3">
    <source>
        <dbReference type="SAM" id="MobiDB-lite"/>
    </source>
</evidence>
<evidence type="ECO:0000259" key="5">
    <source>
        <dbReference type="Pfam" id="PF08669"/>
    </source>
</evidence>
<evidence type="ECO:0000259" key="6">
    <source>
        <dbReference type="Pfam" id="PF17806"/>
    </source>
</evidence>
<dbReference type="InterPro" id="IPR028896">
    <property type="entry name" value="GcvT/YgfZ/DmdA"/>
</dbReference>
<dbReference type="Gene3D" id="3.10.20.440">
    <property type="entry name" value="2Fe-2S iron-sulphur cluster binding domain, sarcosine oxidase, alpha subunit, N-terminal domain"/>
    <property type="match status" value="1"/>
</dbReference>
<dbReference type="PRINTS" id="PR00368">
    <property type="entry name" value="FADPNR"/>
</dbReference>
<keyword evidence="2" id="KW-0560">Oxidoreductase</keyword>
<accession>A0ABV7L724</accession>
<keyword evidence="8" id="KW-1185">Reference proteome</keyword>
<dbReference type="InterPro" id="IPR006222">
    <property type="entry name" value="GCVT_N"/>
</dbReference>
<dbReference type="SUPFAM" id="SSF101790">
    <property type="entry name" value="Aminomethyltransferase beta-barrel domain"/>
    <property type="match status" value="1"/>
</dbReference>
<name>A0ABV7L724_9PROT</name>
<protein>
    <submittedName>
        <fullName evidence="7">Sarcosine oxidase subunit alpha family protein</fullName>
    </submittedName>
</protein>
<evidence type="ECO:0000256" key="2">
    <source>
        <dbReference type="ARBA" id="ARBA00023002"/>
    </source>
</evidence>
<evidence type="ECO:0000256" key="1">
    <source>
        <dbReference type="ARBA" id="ARBA00008609"/>
    </source>
</evidence>
<dbReference type="InterPro" id="IPR006277">
    <property type="entry name" value="Sarcosine_oxidase_asu"/>
</dbReference>
<comment type="caution">
    <text evidence="7">The sequence shown here is derived from an EMBL/GenBank/DDBJ whole genome shotgun (WGS) entry which is preliminary data.</text>
</comment>
<dbReference type="PANTHER" id="PTHR43757:SF2">
    <property type="entry name" value="AMINOMETHYLTRANSFERASE, MITOCHONDRIAL"/>
    <property type="match status" value="1"/>
</dbReference>
<dbReference type="Pfam" id="PF17806">
    <property type="entry name" value="SO_alpha_A3"/>
    <property type="match status" value="1"/>
</dbReference>
<dbReference type="InterPro" id="IPR027266">
    <property type="entry name" value="TrmE/GcvT-like"/>
</dbReference>
<dbReference type="PIRSF" id="PIRSF037980">
    <property type="entry name" value="SoxA"/>
    <property type="match status" value="1"/>
</dbReference>
<feature type="domain" description="SoxA A3" evidence="6">
    <location>
        <begin position="533"/>
        <end position="617"/>
    </location>
</feature>
<feature type="domain" description="GCVT N-terminal" evidence="4">
    <location>
        <begin position="631"/>
        <end position="912"/>
    </location>
</feature>
<comment type="similarity">
    <text evidence="1">Belongs to the GcvT family.</text>
</comment>
<dbReference type="PRINTS" id="PR00469">
    <property type="entry name" value="PNDRDTASEII"/>
</dbReference>